<proteinExistence type="predicted"/>
<dbReference type="EMBL" id="CAADFI010000085">
    <property type="protein sequence ID" value="VFJ95942.1"/>
    <property type="molecule type" value="Genomic_DNA"/>
</dbReference>
<protein>
    <submittedName>
        <fullName evidence="2">Uncharacterized protein</fullName>
    </submittedName>
</protein>
<reference evidence="2" key="1">
    <citation type="submission" date="2019-02" db="EMBL/GenBank/DDBJ databases">
        <authorList>
            <person name="Gruber-Vodicka R. H."/>
            <person name="Seah K. B. B."/>
        </authorList>
    </citation>
    <scope>NUCLEOTIDE SEQUENCE</scope>
    <source>
        <strain evidence="2">BECK_SA2B20</strain>
    </source>
</reference>
<dbReference type="AlphaFoldDB" id="A0A450UTT0"/>
<feature type="region of interest" description="Disordered" evidence="1">
    <location>
        <begin position="332"/>
        <end position="357"/>
    </location>
</feature>
<gene>
    <name evidence="2" type="ORF">BECKH772B_GA0070898_100852</name>
</gene>
<organism evidence="2">
    <name type="scientific">Candidatus Kentrum eta</name>
    <dbReference type="NCBI Taxonomy" id="2126337"/>
    <lineage>
        <taxon>Bacteria</taxon>
        <taxon>Pseudomonadati</taxon>
        <taxon>Pseudomonadota</taxon>
        <taxon>Gammaproteobacteria</taxon>
        <taxon>Candidatus Kentrum</taxon>
    </lineage>
</organism>
<sequence>MLKITNELSNRTDIEAIPILSHDSGQVLLRNMHSDERVPKLSQVTLLNRCDAPTGEASILPHSTDVFRAAVGRMFIDATSAPAPTVQDLRPGSGKTITITGNTTHTFQIADLGFSETDDNDALNRIEIKIPEQEVGFFALGNDILLPDDAFSATVLLNCEFGAFKFIPKTNATGAFRFPCHVYSSPSGGIGSKVPATRTLIISVGSATTDTASQLPALDMNDPRSELDNADDIVLSRLHDDFPDQNGITDDYGQNANRLEFSTTDGGSVTGFESARLVTTTESMLTVTGETLSVDTVLRRIRYVDQSEAVHAVALEVSDREKVSTATCHMETPVEDDAPDSDAPDGMPDTTRSDNTHLDDGIQAVLGSTACVRLTQQFLGVEDHLVPRATNTSFNNRQQPADSYQSHNRRMLQCAALVLRTANSFDYDPMRNQWIVADFNTANLQLGVLVVIIDSEPALAIADDDAGAEVSITDGFELAGDALGPLIQNEMGVRDHADIGVFTTDDNAMAAEHRSELLRITDPNIVKDPAETVRIIATNRRFDGIDSCVSTGIVTSGGGIVPVNDALLLTSMADTMGWVGNDMAIVIRGSALTDVGGDHVPEAAFPGIAVRSTSHTNGYVESLAIPQDEREHKAPDIAVTLCRDITTNVDDTAATVTRLTVTEENTVTFITPKPILVDIRDADPMPRPNLFFGFGEAESGRIQILEFNVERNATQP</sequence>
<evidence type="ECO:0000256" key="1">
    <source>
        <dbReference type="SAM" id="MobiDB-lite"/>
    </source>
</evidence>
<accession>A0A450UTT0</accession>
<feature type="compositionally biased region" description="Acidic residues" evidence="1">
    <location>
        <begin position="333"/>
        <end position="343"/>
    </location>
</feature>
<evidence type="ECO:0000313" key="2">
    <source>
        <dbReference type="EMBL" id="VFJ95942.1"/>
    </source>
</evidence>
<name>A0A450UTT0_9GAMM</name>